<accession>A0A381SV00</accession>
<dbReference type="Gene3D" id="1.10.10.10">
    <property type="entry name" value="Winged helix-like DNA-binding domain superfamily/Winged helix DNA-binding domain"/>
    <property type="match status" value="1"/>
</dbReference>
<evidence type="ECO:0000259" key="1">
    <source>
        <dbReference type="SMART" id="SM00849"/>
    </source>
</evidence>
<dbReference type="CDD" id="cd16278">
    <property type="entry name" value="metallo-hydrolase-like_MBL-fold"/>
    <property type="match status" value="1"/>
</dbReference>
<dbReference type="Pfam" id="PF17778">
    <property type="entry name" value="WHD_BLACT"/>
    <property type="match status" value="1"/>
</dbReference>
<dbReference type="AlphaFoldDB" id="A0A381SV00"/>
<dbReference type="InterPro" id="IPR001279">
    <property type="entry name" value="Metallo-B-lactamas"/>
</dbReference>
<dbReference type="PANTHER" id="PTHR23131">
    <property type="entry name" value="ENDORIBONUCLEASE LACTB2"/>
    <property type="match status" value="1"/>
</dbReference>
<dbReference type="SUPFAM" id="SSF56281">
    <property type="entry name" value="Metallo-hydrolase/oxidoreductase"/>
    <property type="match status" value="1"/>
</dbReference>
<dbReference type="InterPro" id="IPR036388">
    <property type="entry name" value="WH-like_DNA-bd_sf"/>
</dbReference>
<dbReference type="InterPro" id="IPR041516">
    <property type="entry name" value="LACTB2_WH"/>
</dbReference>
<gene>
    <name evidence="2" type="ORF">METZ01_LOCUS60694</name>
</gene>
<dbReference type="PANTHER" id="PTHR23131:SF0">
    <property type="entry name" value="ENDORIBONUCLEASE LACTB2"/>
    <property type="match status" value="1"/>
</dbReference>
<name>A0A381SV00_9ZZZZ</name>
<dbReference type="Gene3D" id="3.60.15.10">
    <property type="entry name" value="Ribonuclease Z/Hydroxyacylglutathione hydrolase-like"/>
    <property type="match status" value="1"/>
</dbReference>
<organism evidence="2">
    <name type="scientific">marine metagenome</name>
    <dbReference type="NCBI Taxonomy" id="408172"/>
    <lineage>
        <taxon>unclassified sequences</taxon>
        <taxon>metagenomes</taxon>
        <taxon>ecological metagenomes</taxon>
    </lineage>
</organism>
<dbReference type="InterPro" id="IPR036866">
    <property type="entry name" value="RibonucZ/Hydroxyglut_hydro"/>
</dbReference>
<dbReference type="InterPro" id="IPR050662">
    <property type="entry name" value="Sec-metab_biosynth-thioest"/>
</dbReference>
<dbReference type="Pfam" id="PF00753">
    <property type="entry name" value="Lactamase_B"/>
    <property type="match status" value="1"/>
</dbReference>
<sequence length="279" mass="31146">MTSKLTSGETIKLAPGIRRIIAPNAGLMTGPGTNTYLLGEKQIAVVDPGPRIDSHIQKIMSEAGAPIKWIFATHTHPDHSPAVKFLAEKTDAKILGIPAPTGIHQDMTFIPHHQLTDAEIFTTEEFKLKVLHTPGHASNHLCFLHQTYNWLLTGDHIINGSTVVINPPDGNMSDYISSLNRLKNETIEAILPGHGDLLKNPYEAIDWIINHRHERELKVIEALSDYPKMPISKLVAFVYKEIDQSLHDLAQRSLLAHLLKLKKEGSVICENENWELILK</sequence>
<proteinExistence type="predicted"/>
<feature type="domain" description="Metallo-beta-lactamase" evidence="1">
    <location>
        <begin position="32"/>
        <end position="194"/>
    </location>
</feature>
<reference evidence="2" key="1">
    <citation type="submission" date="2018-05" db="EMBL/GenBank/DDBJ databases">
        <authorList>
            <person name="Lanie J.A."/>
            <person name="Ng W.-L."/>
            <person name="Kazmierczak K.M."/>
            <person name="Andrzejewski T.M."/>
            <person name="Davidsen T.M."/>
            <person name="Wayne K.J."/>
            <person name="Tettelin H."/>
            <person name="Glass J.I."/>
            <person name="Rusch D."/>
            <person name="Podicherti R."/>
            <person name="Tsui H.-C.T."/>
            <person name="Winkler M.E."/>
        </authorList>
    </citation>
    <scope>NUCLEOTIDE SEQUENCE</scope>
</reference>
<protein>
    <recommendedName>
        <fullName evidence="1">Metallo-beta-lactamase domain-containing protein</fullName>
    </recommendedName>
</protein>
<dbReference type="SMART" id="SM00849">
    <property type="entry name" value="Lactamase_B"/>
    <property type="match status" value="1"/>
</dbReference>
<dbReference type="EMBL" id="UINC01003615">
    <property type="protein sequence ID" value="SVA07840.1"/>
    <property type="molecule type" value="Genomic_DNA"/>
</dbReference>
<evidence type="ECO:0000313" key="2">
    <source>
        <dbReference type="EMBL" id="SVA07840.1"/>
    </source>
</evidence>